<accession>A0A328XTU4</accession>
<dbReference type="NCBIfam" id="TIGR02857">
    <property type="entry name" value="CydD"/>
    <property type="match status" value="1"/>
</dbReference>
<feature type="transmembrane region" description="Helical" evidence="9">
    <location>
        <begin position="23"/>
        <end position="48"/>
    </location>
</feature>
<feature type="domain" description="ABC transmembrane type-1" evidence="11">
    <location>
        <begin position="24"/>
        <end position="307"/>
    </location>
</feature>
<name>A0A328XTU4_9GAMM</name>
<dbReference type="SUPFAM" id="SSF90123">
    <property type="entry name" value="ABC transporter transmembrane region"/>
    <property type="match status" value="1"/>
</dbReference>
<feature type="domain" description="ABC transporter" evidence="10">
    <location>
        <begin position="356"/>
        <end position="592"/>
    </location>
</feature>
<reference evidence="12 13" key="1">
    <citation type="submission" date="2018-06" db="EMBL/GenBank/DDBJ databases">
        <title>Comparative analysis of microorganisms from saline springs in Andes Mountain Range, Colombia.</title>
        <authorList>
            <person name="Rubin E."/>
        </authorList>
    </citation>
    <scope>NUCLEOTIDE SEQUENCE [LARGE SCALE GENOMIC DNA]</scope>
    <source>
        <strain evidence="12 13">USBA-857</strain>
    </source>
</reference>
<evidence type="ECO:0000256" key="8">
    <source>
        <dbReference type="ARBA" id="ARBA00023136"/>
    </source>
</evidence>
<dbReference type="Proteomes" id="UP000249700">
    <property type="component" value="Unassembled WGS sequence"/>
</dbReference>
<evidence type="ECO:0000256" key="5">
    <source>
        <dbReference type="ARBA" id="ARBA00022741"/>
    </source>
</evidence>
<dbReference type="PANTHER" id="PTHR24221">
    <property type="entry name" value="ATP-BINDING CASSETTE SUB-FAMILY B"/>
    <property type="match status" value="1"/>
</dbReference>
<dbReference type="InterPro" id="IPR003439">
    <property type="entry name" value="ABC_transporter-like_ATP-bd"/>
</dbReference>
<dbReference type="OrthoDB" id="9806127at2"/>
<gene>
    <name evidence="12" type="ORF">BCL93_102257</name>
</gene>
<feature type="transmembrane region" description="Helical" evidence="9">
    <location>
        <begin position="139"/>
        <end position="160"/>
    </location>
</feature>
<dbReference type="Gene3D" id="1.20.1560.10">
    <property type="entry name" value="ABC transporter type 1, transmembrane domain"/>
    <property type="match status" value="1"/>
</dbReference>
<dbReference type="CDD" id="cd18584">
    <property type="entry name" value="ABC_6TM_AarD_CydD"/>
    <property type="match status" value="1"/>
</dbReference>
<comment type="caution">
    <text evidence="12">The sequence shown here is derived from an EMBL/GenBank/DDBJ whole genome shotgun (WGS) entry which is preliminary data.</text>
</comment>
<feature type="transmembrane region" description="Helical" evidence="9">
    <location>
        <begin position="60"/>
        <end position="78"/>
    </location>
</feature>
<dbReference type="RefSeq" id="WP_112053829.1">
    <property type="nucleotide sequence ID" value="NZ_QLSX01000002.1"/>
</dbReference>
<dbReference type="Pfam" id="PF00005">
    <property type="entry name" value="ABC_tran"/>
    <property type="match status" value="1"/>
</dbReference>
<keyword evidence="8 9" id="KW-0472">Membrane</keyword>
<evidence type="ECO:0000256" key="3">
    <source>
        <dbReference type="ARBA" id="ARBA00022475"/>
    </source>
</evidence>
<organism evidence="12 13">
    <name type="scientific">Onishia taeanensis</name>
    <dbReference type="NCBI Taxonomy" id="284577"/>
    <lineage>
        <taxon>Bacteria</taxon>
        <taxon>Pseudomonadati</taxon>
        <taxon>Pseudomonadota</taxon>
        <taxon>Gammaproteobacteria</taxon>
        <taxon>Oceanospirillales</taxon>
        <taxon>Halomonadaceae</taxon>
        <taxon>Onishia</taxon>
    </lineage>
</organism>
<evidence type="ECO:0000313" key="12">
    <source>
        <dbReference type="EMBL" id="RAR63518.1"/>
    </source>
</evidence>
<dbReference type="InterPro" id="IPR027417">
    <property type="entry name" value="P-loop_NTPase"/>
</dbReference>
<dbReference type="InterPro" id="IPR014216">
    <property type="entry name" value="ABC_transptr_CydD"/>
</dbReference>
<dbReference type="AlphaFoldDB" id="A0A328XTU4"/>
<evidence type="ECO:0000259" key="11">
    <source>
        <dbReference type="PROSITE" id="PS50929"/>
    </source>
</evidence>
<comment type="subcellular location">
    <subcellularLocation>
        <location evidence="1">Cell membrane</location>
        <topology evidence="1">Multi-pass membrane protein</topology>
    </subcellularLocation>
</comment>
<evidence type="ECO:0000256" key="9">
    <source>
        <dbReference type="SAM" id="Phobius"/>
    </source>
</evidence>
<evidence type="ECO:0000256" key="4">
    <source>
        <dbReference type="ARBA" id="ARBA00022692"/>
    </source>
</evidence>
<dbReference type="GO" id="GO:0005524">
    <property type="term" value="F:ATP binding"/>
    <property type="evidence" value="ECO:0007669"/>
    <property type="project" value="UniProtKB-KW"/>
</dbReference>
<protein>
    <submittedName>
        <fullName evidence="12">ATP-binding cassette subfamily C protein CydD</fullName>
    </submittedName>
</protein>
<dbReference type="FunFam" id="3.40.50.300:FF:000299">
    <property type="entry name" value="ABC transporter ATP-binding protein/permease"/>
    <property type="match status" value="1"/>
</dbReference>
<evidence type="ECO:0000256" key="7">
    <source>
        <dbReference type="ARBA" id="ARBA00022989"/>
    </source>
</evidence>
<dbReference type="PROSITE" id="PS00211">
    <property type="entry name" value="ABC_TRANSPORTER_1"/>
    <property type="match status" value="1"/>
</dbReference>
<evidence type="ECO:0000313" key="13">
    <source>
        <dbReference type="Proteomes" id="UP000249700"/>
    </source>
</evidence>
<dbReference type="InterPro" id="IPR036640">
    <property type="entry name" value="ABC1_TM_sf"/>
</dbReference>
<dbReference type="SMART" id="SM00382">
    <property type="entry name" value="AAA"/>
    <property type="match status" value="1"/>
</dbReference>
<evidence type="ECO:0000256" key="6">
    <source>
        <dbReference type="ARBA" id="ARBA00022840"/>
    </source>
</evidence>
<feature type="transmembrane region" description="Helical" evidence="9">
    <location>
        <begin position="244"/>
        <end position="272"/>
    </location>
</feature>
<dbReference type="InterPro" id="IPR017871">
    <property type="entry name" value="ABC_transporter-like_CS"/>
</dbReference>
<proteinExistence type="predicted"/>
<dbReference type="PANTHER" id="PTHR24221:SF590">
    <property type="entry name" value="COMPONENT LINKED WITH THE ASSEMBLY OF CYTOCHROME' TRANSPORT TRANSMEMBRANE ATP-BINDING PROTEIN ABC TRANSPORTER CYDD-RELATED"/>
    <property type="match status" value="1"/>
</dbReference>
<keyword evidence="6 12" id="KW-0067">ATP-binding</keyword>
<dbReference type="InterPro" id="IPR039421">
    <property type="entry name" value="Type_1_exporter"/>
</dbReference>
<keyword evidence="4 9" id="KW-0812">Transmembrane</keyword>
<keyword evidence="3" id="KW-1003">Cell membrane</keyword>
<keyword evidence="2" id="KW-0813">Transport</keyword>
<evidence type="ECO:0000256" key="2">
    <source>
        <dbReference type="ARBA" id="ARBA00022448"/>
    </source>
</evidence>
<dbReference type="InterPro" id="IPR011527">
    <property type="entry name" value="ABC1_TM_dom"/>
</dbReference>
<dbReference type="PROSITE" id="PS50893">
    <property type="entry name" value="ABC_TRANSPORTER_2"/>
    <property type="match status" value="1"/>
</dbReference>
<dbReference type="GO" id="GO:0005886">
    <property type="term" value="C:plasma membrane"/>
    <property type="evidence" value="ECO:0007669"/>
    <property type="project" value="UniProtKB-SubCell"/>
</dbReference>
<dbReference type="InterPro" id="IPR003593">
    <property type="entry name" value="AAA+_ATPase"/>
</dbReference>
<dbReference type="GO" id="GO:0140359">
    <property type="term" value="F:ABC-type transporter activity"/>
    <property type="evidence" value="ECO:0007669"/>
    <property type="project" value="InterPro"/>
</dbReference>
<feature type="transmembrane region" description="Helical" evidence="9">
    <location>
        <begin position="166"/>
        <end position="186"/>
    </location>
</feature>
<dbReference type="EMBL" id="QLSX01000002">
    <property type="protein sequence ID" value="RAR63518.1"/>
    <property type="molecule type" value="Genomic_DNA"/>
</dbReference>
<evidence type="ECO:0000256" key="1">
    <source>
        <dbReference type="ARBA" id="ARBA00004651"/>
    </source>
</evidence>
<dbReference type="Gene3D" id="3.40.50.300">
    <property type="entry name" value="P-loop containing nucleotide triphosphate hydrolases"/>
    <property type="match status" value="1"/>
</dbReference>
<dbReference type="PROSITE" id="PS50929">
    <property type="entry name" value="ABC_TM1F"/>
    <property type="match status" value="1"/>
</dbReference>
<dbReference type="SUPFAM" id="SSF52540">
    <property type="entry name" value="P-loop containing nucleoside triphosphate hydrolases"/>
    <property type="match status" value="1"/>
</dbReference>
<dbReference type="GO" id="GO:0042883">
    <property type="term" value="P:cysteine transport"/>
    <property type="evidence" value="ECO:0007669"/>
    <property type="project" value="InterPro"/>
</dbReference>
<sequence>MQTTTTKPLGWLKQESRRVRTPVAWAIGLGLASGVLLIVQATLLAHVADGAIFQQTPLATLWPAFAAMLAILLLRAGLTYAVEHFAFTAASTVKLAVRERLMRQLQALGLVWQRGAQTGDVVNTVTDGVEHLEAYYARYLPQTALAALIPLAILAVILPIDWVSALILMVTAPLIPVFMIFIGKGAEKLNQRQWRRMGQLSGHFLDALQGLTTLKVFNLGRREARLIERLSDEYRTSTLKVLRLAFVSSLVLEFLATVSIAMVAVLIGFRLLWGELDFESGFLVLLLAPEFYLPLRNMGGVYHARMEALGAAERIVELLDAPTLEWTGTRRDGLGAGQVPRVELTGLDYAYPADEVFGDDDSSAGETHAPRKPALDDVSLGIAPGETVAIVGPSGGGKSTLALMLLGLLRPDRGAVTVDGVVLDEIDIAAWRESLAWVPQQPRLFFGTVRDNLCLGRDVDDAALWRALEQAQARDFVATLPQELDTPLGERGVRLSGGEAQRLAIARALVRDAGFVVADEISAHLDADNERALVTALKALGEGRSLVVIAHRLETVRHADRIVVLEAGRVREQGSHDELLAAGGLYARLVSGAAGEALS</sequence>
<keyword evidence="7 9" id="KW-1133">Transmembrane helix</keyword>
<dbReference type="Pfam" id="PF00664">
    <property type="entry name" value="ABC_membrane"/>
    <property type="match status" value="1"/>
</dbReference>
<evidence type="ECO:0000259" key="10">
    <source>
        <dbReference type="PROSITE" id="PS50893"/>
    </source>
</evidence>
<dbReference type="GO" id="GO:0016887">
    <property type="term" value="F:ATP hydrolysis activity"/>
    <property type="evidence" value="ECO:0007669"/>
    <property type="project" value="InterPro"/>
</dbReference>
<keyword evidence="5" id="KW-0547">Nucleotide-binding</keyword>